<protein>
    <submittedName>
        <fullName evidence="1">HEXXH motif domain-containing protein</fullName>
    </submittedName>
</protein>
<sequence>MQRPGDGMIDWGRVAKPQEDGSDTAAIEWLIEASPPPWHPVDPPPAAPAEAARVEGTVSVGPHGGPVLPGPRFVPLDDVPATVTEAVALVRHWPAMARQWPRIVHQIQPFADSEASHRSRLGSCSHNVRDRFGVIAMTTECPLGTAQAIVHETAHHKLRAMGVDNEAAIRIIRNPPDQVFHSPVVGRPRPMTALLHAHYSFVHVIELDLAMLRADSDPARRADILTLLGRNVPRVAESGESIERHAMLDEPGERFIAALLDWTAAALAEGEKALRNPR</sequence>
<proteinExistence type="predicted"/>
<evidence type="ECO:0000313" key="1">
    <source>
        <dbReference type="EMBL" id="PVX29356.1"/>
    </source>
</evidence>
<dbReference type="InterPro" id="IPR026337">
    <property type="entry name" value="AKG_HExxH"/>
</dbReference>
<dbReference type="AlphaFoldDB" id="A0A2U0SDA1"/>
<dbReference type="Proteomes" id="UP000245890">
    <property type="component" value="Unassembled WGS sequence"/>
</dbReference>
<dbReference type="EMBL" id="QENQ01000001">
    <property type="protein sequence ID" value="PVX29356.1"/>
    <property type="molecule type" value="Genomic_DNA"/>
</dbReference>
<dbReference type="RefSeq" id="WP_116468795.1">
    <property type="nucleotide sequence ID" value="NZ_QENQ01000001.1"/>
</dbReference>
<keyword evidence="2" id="KW-1185">Reference proteome</keyword>
<reference evidence="1 2" key="1">
    <citation type="submission" date="2018-05" db="EMBL/GenBank/DDBJ databases">
        <title>Description of Sphingomonas pokkalii sp nov, isolated from the rhizosphere of saline tolerant pokkali rice and its draft genome analysis.</title>
        <authorList>
            <person name="Menon R."/>
            <person name="Kumari S."/>
            <person name="Rameshkumar N."/>
        </authorList>
    </citation>
    <scope>NUCLEOTIDE SEQUENCE [LARGE SCALE GENOMIC DNA]</scope>
    <source>
        <strain evidence="1 2">L3B27</strain>
    </source>
</reference>
<gene>
    <name evidence="1" type="ORF">DD559_08525</name>
</gene>
<name>A0A2U0SDA1_9SPHN</name>
<dbReference type="OrthoDB" id="8202621at2"/>
<evidence type="ECO:0000313" key="2">
    <source>
        <dbReference type="Proteomes" id="UP000245890"/>
    </source>
</evidence>
<accession>A0A2U0SDA1</accession>
<comment type="caution">
    <text evidence="1">The sequence shown here is derived from an EMBL/GenBank/DDBJ whole genome shotgun (WGS) entry which is preliminary data.</text>
</comment>
<organism evidence="1 2">
    <name type="scientific">Sphingomonas pokkalii</name>
    <dbReference type="NCBI Taxonomy" id="2175090"/>
    <lineage>
        <taxon>Bacteria</taxon>
        <taxon>Pseudomonadati</taxon>
        <taxon>Pseudomonadota</taxon>
        <taxon>Alphaproteobacteria</taxon>
        <taxon>Sphingomonadales</taxon>
        <taxon>Sphingomonadaceae</taxon>
        <taxon>Sphingomonas</taxon>
    </lineage>
</organism>
<dbReference type="NCBIfam" id="TIGR04267">
    <property type="entry name" value="mod_HExxH"/>
    <property type="match status" value="1"/>
</dbReference>